<comment type="similarity">
    <text evidence="3">Belongs to the IPI1/TEX10 family.</text>
</comment>
<dbReference type="AlphaFoldDB" id="A0A8K0SJU4"/>
<organism evidence="6 7">
    <name type="scientific">Stachybotrys elegans</name>
    <dbReference type="NCBI Taxonomy" id="80388"/>
    <lineage>
        <taxon>Eukaryota</taxon>
        <taxon>Fungi</taxon>
        <taxon>Dikarya</taxon>
        <taxon>Ascomycota</taxon>
        <taxon>Pezizomycotina</taxon>
        <taxon>Sordariomycetes</taxon>
        <taxon>Hypocreomycetidae</taxon>
        <taxon>Hypocreales</taxon>
        <taxon>Stachybotryaceae</taxon>
        <taxon>Stachybotrys</taxon>
    </lineage>
</organism>
<comment type="caution">
    <text evidence="6">The sequence shown here is derived from an EMBL/GenBank/DDBJ whole genome shotgun (WGS) entry which is preliminary data.</text>
</comment>
<dbReference type="EMBL" id="JAGPNK010000008">
    <property type="protein sequence ID" value="KAH7316447.1"/>
    <property type="molecule type" value="Genomic_DNA"/>
</dbReference>
<proteinExistence type="inferred from homology"/>
<evidence type="ECO:0000259" key="5">
    <source>
        <dbReference type="Pfam" id="PF12333"/>
    </source>
</evidence>
<evidence type="ECO:0000256" key="4">
    <source>
        <dbReference type="SAM" id="MobiDB-lite"/>
    </source>
</evidence>
<comment type="subcellular location">
    <subcellularLocation>
        <location evidence="1 3">Nucleus</location>
    </subcellularLocation>
</comment>
<protein>
    <recommendedName>
        <fullName evidence="3">Pre-rRNA-processing protein</fullName>
    </recommendedName>
</protein>
<gene>
    <name evidence="6" type="ORF">B0I35DRAFT_409648</name>
</gene>
<comment type="subunit">
    <text evidence="3">Component of the RIX1 complex.</text>
</comment>
<keyword evidence="2 3" id="KW-0539">Nucleus</keyword>
<feature type="compositionally biased region" description="Basic residues" evidence="4">
    <location>
        <begin position="1"/>
        <end position="10"/>
    </location>
</feature>
<dbReference type="Proteomes" id="UP000813444">
    <property type="component" value="Unassembled WGS sequence"/>
</dbReference>
<evidence type="ECO:0000256" key="1">
    <source>
        <dbReference type="ARBA" id="ARBA00004123"/>
    </source>
</evidence>
<dbReference type="OrthoDB" id="361362at2759"/>
<evidence type="ECO:0000256" key="3">
    <source>
        <dbReference type="RuleBase" id="RU368021"/>
    </source>
</evidence>
<feature type="domain" description="Pre-rRNA-processing protein Ipi1 N-terminal" evidence="5">
    <location>
        <begin position="126"/>
        <end position="224"/>
    </location>
</feature>
<reference evidence="6" key="1">
    <citation type="journal article" date="2021" name="Nat. Commun.">
        <title>Genetic determinants of endophytism in the Arabidopsis root mycobiome.</title>
        <authorList>
            <person name="Mesny F."/>
            <person name="Miyauchi S."/>
            <person name="Thiergart T."/>
            <person name="Pickel B."/>
            <person name="Atanasova L."/>
            <person name="Karlsson M."/>
            <person name="Huettel B."/>
            <person name="Barry K.W."/>
            <person name="Haridas S."/>
            <person name="Chen C."/>
            <person name="Bauer D."/>
            <person name="Andreopoulos W."/>
            <person name="Pangilinan J."/>
            <person name="LaButti K."/>
            <person name="Riley R."/>
            <person name="Lipzen A."/>
            <person name="Clum A."/>
            <person name="Drula E."/>
            <person name="Henrissat B."/>
            <person name="Kohler A."/>
            <person name="Grigoriev I.V."/>
            <person name="Martin F.M."/>
            <person name="Hacquard S."/>
        </authorList>
    </citation>
    <scope>NUCLEOTIDE SEQUENCE</scope>
    <source>
        <strain evidence="6">MPI-CAGE-CH-0235</strain>
    </source>
</reference>
<name>A0A8K0SJU4_9HYPO</name>
<dbReference type="InterPro" id="IPR024679">
    <property type="entry name" value="Ipi1_N"/>
</dbReference>
<sequence length="339" mass="37291">MGSSTKKKKEKQKDFQVGKAKAKPSNFTDTSFKSKAIVMGQQSLSVSAPDAVQQFKHNLSLASSSRSDDQRRDALSYLTSQLSSQPPVNPVGTHAVLAKLLPLVSDSSTPVRSQLLKLLRCLPGDQVKHSAEQAIMFVRAGMTHLSVDINNDALGVMEWLLDVAADDIVECPGGWVKTLKSFCAMMGWVLTKTESGWSQGAHNGLRAKNVQTQARQIAALSRFLQVGLKPEAVQPPVDDLTALRESIYHIPREPNAFAHLNLAGLPRDEDGEMYQYRDARQRILHRRFYAALAKNVEQAKKEGGAAGRAAAVLDKVLQEGMADYEDFEIMDEDYLLNLG</sequence>
<dbReference type="PANTHER" id="PTHR16056">
    <property type="entry name" value="REGULATOR OF MICROTUBULE DYNAMICS PROTEIN"/>
    <property type="match status" value="1"/>
</dbReference>
<keyword evidence="3" id="KW-0690">Ribosome biogenesis</keyword>
<keyword evidence="7" id="KW-1185">Reference proteome</keyword>
<dbReference type="PANTHER" id="PTHR16056:SF2">
    <property type="entry name" value="TESTIS-EXPRESSED PROTEIN 10"/>
    <property type="match status" value="1"/>
</dbReference>
<evidence type="ECO:0000313" key="7">
    <source>
        <dbReference type="Proteomes" id="UP000813444"/>
    </source>
</evidence>
<dbReference type="GO" id="GO:0120330">
    <property type="term" value="C:rixosome complex"/>
    <property type="evidence" value="ECO:0007669"/>
    <property type="project" value="UniProtKB-UniRule"/>
</dbReference>
<keyword evidence="3" id="KW-0698">rRNA processing</keyword>
<dbReference type="GO" id="GO:0005634">
    <property type="term" value="C:nucleus"/>
    <property type="evidence" value="ECO:0007669"/>
    <property type="project" value="UniProtKB-SubCell"/>
</dbReference>
<dbReference type="Pfam" id="PF12333">
    <property type="entry name" value="Ipi1_N"/>
    <property type="match status" value="1"/>
</dbReference>
<accession>A0A8K0SJU4</accession>
<evidence type="ECO:0000313" key="6">
    <source>
        <dbReference type="EMBL" id="KAH7316447.1"/>
    </source>
</evidence>
<evidence type="ECO:0000256" key="2">
    <source>
        <dbReference type="ARBA" id="ARBA00023242"/>
    </source>
</evidence>
<comment type="function">
    <text evidence="3">Component of the RIX1 complex required for processing of ITS2 sequences from 35S pre-rRNA.</text>
</comment>
<dbReference type="GO" id="GO:0006364">
    <property type="term" value="P:rRNA processing"/>
    <property type="evidence" value="ECO:0007669"/>
    <property type="project" value="UniProtKB-UniRule"/>
</dbReference>
<feature type="region of interest" description="Disordered" evidence="4">
    <location>
        <begin position="1"/>
        <end position="27"/>
    </location>
</feature>